<dbReference type="EMBL" id="GBXM01074729">
    <property type="protein sequence ID" value="JAH33848.1"/>
    <property type="molecule type" value="Transcribed_RNA"/>
</dbReference>
<sequence>MFSCYNYLNLKAISFKNILSMFWKKT</sequence>
<protein>
    <submittedName>
        <fullName evidence="1">Uncharacterized protein</fullName>
    </submittedName>
</protein>
<reference evidence="1" key="2">
    <citation type="journal article" date="2015" name="Fish Shellfish Immunol.">
        <title>Early steps in the European eel (Anguilla anguilla)-Vibrio vulnificus interaction in the gills: Role of the RtxA13 toxin.</title>
        <authorList>
            <person name="Callol A."/>
            <person name="Pajuelo D."/>
            <person name="Ebbesson L."/>
            <person name="Teles M."/>
            <person name="MacKenzie S."/>
            <person name="Amaro C."/>
        </authorList>
    </citation>
    <scope>NUCLEOTIDE SEQUENCE</scope>
</reference>
<name>A0A0E9S015_ANGAN</name>
<evidence type="ECO:0000313" key="1">
    <source>
        <dbReference type="EMBL" id="JAH33848.1"/>
    </source>
</evidence>
<proteinExistence type="predicted"/>
<reference evidence="1" key="1">
    <citation type="submission" date="2014-11" db="EMBL/GenBank/DDBJ databases">
        <authorList>
            <person name="Amaro Gonzalez C."/>
        </authorList>
    </citation>
    <scope>NUCLEOTIDE SEQUENCE</scope>
</reference>
<dbReference type="AlphaFoldDB" id="A0A0E9S015"/>
<organism evidence="1">
    <name type="scientific">Anguilla anguilla</name>
    <name type="common">European freshwater eel</name>
    <name type="synonym">Muraena anguilla</name>
    <dbReference type="NCBI Taxonomy" id="7936"/>
    <lineage>
        <taxon>Eukaryota</taxon>
        <taxon>Metazoa</taxon>
        <taxon>Chordata</taxon>
        <taxon>Craniata</taxon>
        <taxon>Vertebrata</taxon>
        <taxon>Euteleostomi</taxon>
        <taxon>Actinopterygii</taxon>
        <taxon>Neopterygii</taxon>
        <taxon>Teleostei</taxon>
        <taxon>Anguilliformes</taxon>
        <taxon>Anguillidae</taxon>
        <taxon>Anguilla</taxon>
    </lineage>
</organism>
<accession>A0A0E9S015</accession>